<dbReference type="EMBL" id="BARW01041363">
    <property type="protein sequence ID" value="GAJ16356.1"/>
    <property type="molecule type" value="Genomic_DNA"/>
</dbReference>
<feature type="non-terminal residue" evidence="1">
    <location>
        <position position="98"/>
    </location>
</feature>
<evidence type="ECO:0000313" key="1">
    <source>
        <dbReference type="EMBL" id="GAJ16356.1"/>
    </source>
</evidence>
<accession>X1VKY5</accession>
<comment type="caution">
    <text evidence="1">The sequence shown here is derived from an EMBL/GenBank/DDBJ whole genome shotgun (WGS) entry which is preliminary data.</text>
</comment>
<organism evidence="1">
    <name type="scientific">marine sediment metagenome</name>
    <dbReference type="NCBI Taxonomy" id="412755"/>
    <lineage>
        <taxon>unclassified sequences</taxon>
        <taxon>metagenomes</taxon>
        <taxon>ecological metagenomes</taxon>
    </lineage>
</organism>
<gene>
    <name evidence="1" type="ORF">S12H4_61986</name>
</gene>
<sequence>NINTTQDARTAFAVLLKKAYLTTTKVFICPSSFDEVPRFDFPRDFRNADLNELILGDDQCSYGWDPTKRNSANANCALIADRPPGYVSTVFKGTARNN</sequence>
<reference evidence="1" key="1">
    <citation type="journal article" date="2014" name="Front. Microbiol.">
        <title>High frequency of phylogenetically diverse reductive dehalogenase-homologous genes in deep subseafloor sedimentary metagenomes.</title>
        <authorList>
            <person name="Kawai M."/>
            <person name="Futagami T."/>
            <person name="Toyoda A."/>
            <person name="Takaki Y."/>
            <person name="Nishi S."/>
            <person name="Hori S."/>
            <person name="Arai W."/>
            <person name="Tsubouchi T."/>
            <person name="Morono Y."/>
            <person name="Uchiyama I."/>
            <person name="Ito T."/>
            <person name="Fujiyama A."/>
            <person name="Inagaki F."/>
            <person name="Takami H."/>
        </authorList>
    </citation>
    <scope>NUCLEOTIDE SEQUENCE</scope>
    <source>
        <strain evidence="1">Expedition CK06-06</strain>
    </source>
</reference>
<name>X1VKY5_9ZZZZ</name>
<dbReference type="AlphaFoldDB" id="X1VKY5"/>
<proteinExistence type="predicted"/>
<feature type="non-terminal residue" evidence="1">
    <location>
        <position position="1"/>
    </location>
</feature>
<protein>
    <submittedName>
        <fullName evidence="1">Uncharacterized protein</fullName>
    </submittedName>
</protein>